<dbReference type="STRING" id="1244869.H261_19918"/>
<evidence type="ECO:0000256" key="3">
    <source>
        <dbReference type="ARBA" id="ARBA00022505"/>
    </source>
</evidence>
<protein>
    <submittedName>
        <fullName evidence="9">Anaerobic dehydrogenase</fullName>
    </submittedName>
</protein>
<dbReference type="GO" id="GO:0009055">
    <property type="term" value="F:electron transfer activity"/>
    <property type="evidence" value="ECO:0007669"/>
    <property type="project" value="TreeGrafter"/>
</dbReference>
<evidence type="ECO:0000256" key="1">
    <source>
        <dbReference type="ARBA" id="ARBA00001942"/>
    </source>
</evidence>
<dbReference type="GO" id="GO:0030288">
    <property type="term" value="C:outer membrane-bounded periplasmic space"/>
    <property type="evidence" value="ECO:0007669"/>
    <property type="project" value="TreeGrafter"/>
</dbReference>
<dbReference type="InterPro" id="IPR006657">
    <property type="entry name" value="MoPterin_dinucl-bd_dom"/>
</dbReference>
<dbReference type="Proteomes" id="UP000011744">
    <property type="component" value="Unassembled WGS sequence"/>
</dbReference>
<evidence type="ECO:0000259" key="7">
    <source>
        <dbReference type="Pfam" id="PF01568"/>
    </source>
</evidence>
<dbReference type="InterPro" id="IPR050612">
    <property type="entry name" value="Prok_Mopterin_Oxidored"/>
</dbReference>
<keyword evidence="3" id="KW-0500">Molybdenum</keyword>
<feature type="domain" description="Molybdopterin dinucleotide-binding" evidence="7">
    <location>
        <begin position="842"/>
        <end position="969"/>
    </location>
</feature>
<dbReference type="RefSeq" id="WP_008621094.1">
    <property type="nucleotide sequence ID" value="NZ_AONQ01000079.1"/>
</dbReference>
<gene>
    <name evidence="9" type="ORF">H261_19918</name>
</gene>
<dbReference type="PATRIC" id="fig|1244869.3.peg.3963"/>
<evidence type="ECO:0000256" key="2">
    <source>
        <dbReference type="ARBA" id="ARBA00010312"/>
    </source>
</evidence>
<reference evidence="9 10" key="1">
    <citation type="journal article" date="2014" name="Genome Announc.">
        <title>Draft Genome Sequence of Magnetospirillum sp. Strain SO-1, a Freshwater Magnetotactic Bacterium Isolated from the Ol'khovka River, Russia.</title>
        <authorList>
            <person name="Grouzdev D.S."/>
            <person name="Dziuba M.V."/>
            <person name="Sukhacheva M.S."/>
            <person name="Mardanov A.V."/>
            <person name="Beletskiy A.V."/>
            <person name="Kuznetsov B.B."/>
            <person name="Skryabin K.G."/>
        </authorList>
    </citation>
    <scope>NUCLEOTIDE SEQUENCE [LARGE SCALE GENOMIC DNA]</scope>
    <source>
        <strain evidence="9 10">SO-1</strain>
    </source>
</reference>
<keyword evidence="10" id="KW-1185">Reference proteome</keyword>
<sequence>MKFSILLFGLAQALRFQAARYPEFAKRLREKNFTAQMKVADNSAGRWFTFRDGKVLSGKGVHARPEVVLSFSTAELGASLLSPPIDQLAQIEAIKNFQMMLEGPDELTLWFTQTLMIMQHQGLEFGTKMPDGTTRFVSHTNGGPMFVYVKGGKVIRLTPIEFTDEDAPSWTIKAKGKTFTPPRKTTLAPHSTCHKSTLYSPDRLLYPMKRVDFDPNGERNCENRGISGYERISWDEALDIVAGEIKRVKREHGQGAIMGTHGSHHTWGNLGYYISSAFKFFNTIGYTKVAHNPDSWEGWYWGAMHHFGYSMRLGQTETYNCVEDLMQEAEMVVFWSADPETTSGSYAAFEGTSRRQWLKDLDIEVVHIDPYYNNTATLIGGKWLAPKPGTDPAMAFAIAHVWLTEGLYDKKFVAERTVGFDKWADYILGKEDGTPKSPEWQEAETGISAREVRALARQWGKKKTYLGAGGWGNGHGGACRSATGIQWARTLACLMGMQGMGRPGVNYGHMQWGTPIDIRFFFPGYADGGLSGDLEGTGLAISLYQRMPQLPTYNTATQKVPRLQIPEAILEGKAEGYPWDGKTLEGQFRKFSYPAAGHSPVKMMYKIGGASLGTMNDSNRYVKAYRTDKLEFVVNQSIWFEGEAKFADIILPACTQFERWDISEFGGTGGYALHGQTQMNHRVILLQHKCIEPLGESKSDFQIFLDLSCRLGLSAYFSEGQTELDWVKRMFDSSDLPKHISWKQFLKRGYFVVPALDEKHRDPVALRWFYEGRKKDVPEPHPLPADYSQEFLNGLQTQTGKFEFECNSLKRFDANDPERPPVVKYLRSWEGPGTENYDRFPLQLISPHSRFSYHTMSDGKQSAVNDIKEHRVLIDGYYYWVLRINEEDAKARGIKHHDLIKVFNDRGGVLCAAHVTNRLPQGAVHAYESSAVYDPIGEPGYSVDRGGCINQLTPKRSIAKKVTGTAANSCLVQVELWDGKAELIQAAAPAEPVSKSAPVLVPAQ</sequence>
<evidence type="ECO:0000313" key="9">
    <source>
        <dbReference type="EMBL" id="EME68157.1"/>
    </source>
</evidence>
<dbReference type="AlphaFoldDB" id="M2ZLM0"/>
<dbReference type="InterPro" id="IPR049032">
    <property type="entry name" value="AhtL-like_N"/>
</dbReference>
<evidence type="ECO:0000259" key="6">
    <source>
        <dbReference type="Pfam" id="PF00384"/>
    </source>
</evidence>
<dbReference type="Gene3D" id="2.40.40.20">
    <property type="match status" value="1"/>
</dbReference>
<organism evidence="9 10">
    <name type="scientific">Paramagnetospirillum caucaseum</name>
    <dbReference type="NCBI Taxonomy" id="1244869"/>
    <lineage>
        <taxon>Bacteria</taxon>
        <taxon>Pseudomonadati</taxon>
        <taxon>Pseudomonadota</taxon>
        <taxon>Alphaproteobacteria</taxon>
        <taxon>Rhodospirillales</taxon>
        <taxon>Magnetospirillaceae</taxon>
        <taxon>Paramagnetospirillum</taxon>
    </lineage>
</organism>
<proteinExistence type="inferred from homology"/>
<dbReference type="GO" id="GO:0016491">
    <property type="term" value="F:oxidoreductase activity"/>
    <property type="evidence" value="ECO:0007669"/>
    <property type="project" value="UniProtKB-KW"/>
</dbReference>
<dbReference type="InterPro" id="IPR009010">
    <property type="entry name" value="Asp_de-COase-like_dom_sf"/>
</dbReference>
<evidence type="ECO:0000256" key="5">
    <source>
        <dbReference type="ARBA" id="ARBA00023002"/>
    </source>
</evidence>
<dbReference type="Pfam" id="PF00384">
    <property type="entry name" value="Molybdopterin"/>
    <property type="match status" value="1"/>
</dbReference>
<dbReference type="InterPro" id="IPR006655">
    <property type="entry name" value="Mopterin_OxRdtase_prok_CS"/>
</dbReference>
<dbReference type="InterPro" id="IPR006656">
    <property type="entry name" value="Mopterin_OxRdtase"/>
</dbReference>
<dbReference type="PANTHER" id="PTHR43742">
    <property type="entry name" value="TRIMETHYLAMINE-N-OXIDE REDUCTASE"/>
    <property type="match status" value="1"/>
</dbReference>
<dbReference type="PANTHER" id="PTHR43742:SF10">
    <property type="entry name" value="TRIMETHYLAMINE-N-OXIDE REDUCTASE 2"/>
    <property type="match status" value="1"/>
</dbReference>
<comment type="cofactor">
    <cofactor evidence="1">
        <name>Mo-bis(molybdopterin guanine dinucleotide)</name>
        <dbReference type="ChEBI" id="CHEBI:60539"/>
    </cofactor>
</comment>
<keyword evidence="4" id="KW-0479">Metal-binding</keyword>
<keyword evidence="5" id="KW-0560">Oxidoreductase</keyword>
<feature type="domain" description="Pyrogallol hydroxytransferase large subunit-like N-terminal" evidence="8">
    <location>
        <begin position="143"/>
        <end position="197"/>
    </location>
</feature>
<dbReference type="GO" id="GO:0043546">
    <property type="term" value="F:molybdopterin cofactor binding"/>
    <property type="evidence" value="ECO:0007669"/>
    <property type="project" value="InterPro"/>
</dbReference>
<dbReference type="Pfam" id="PF01568">
    <property type="entry name" value="Molydop_binding"/>
    <property type="match status" value="1"/>
</dbReference>
<dbReference type="eggNOG" id="COG0243">
    <property type="taxonomic scope" value="Bacteria"/>
</dbReference>
<accession>M2ZLM0</accession>
<dbReference type="GO" id="GO:0030151">
    <property type="term" value="F:molybdenum ion binding"/>
    <property type="evidence" value="ECO:0007669"/>
    <property type="project" value="TreeGrafter"/>
</dbReference>
<dbReference type="Gene3D" id="2.20.25.340">
    <property type="match status" value="1"/>
</dbReference>
<dbReference type="Pfam" id="PF21423">
    <property type="entry name" value="AhtL-like_1st"/>
    <property type="match status" value="1"/>
</dbReference>
<dbReference type="Gene3D" id="3.40.50.740">
    <property type="match status" value="2"/>
</dbReference>
<comment type="caution">
    <text evidence="9">The sequence shown here is derived from an EMBL/GenBank/DDBJ whole genome shotgun (WGS) entry which is preliminary data.</text>
</comment>
<evidence type="ECO:0000256" key="4">
    <source>
        <dbReference type="ARBA" id="ARBA00022723"/>
    </source>
</evidence>
<dbReference type="SUPFAM" id="SSF50692">
    <property type="entry name" value="ADC-like"/>
    <property type="match status" value="1"/>
</dbReference>
<name>M2ZLM0_9PROT</name>
<evidence type="ECO:0000259" key="8">
    <source>
        <dbReference type="Pfam" id="PF21423"/>
    </source>
</evidence>
<evidence type="ECO:0000313" key="10">
    <source>
        <dbReference type="Proteomes" id="UP000011744"/>
    </source>
</evidence>
<comment type="similarity">
    <text evidence="2">Belongs to the prokaryotic molybdopterin-containing oxidoreductase family.</text>
</comment>
<feature type="domain" description="Molybdopterin oxidoreductase" evidence="6">
    <location>
        <begin position="203"/>
        <end position="708"/>
    </location>
</feature>
<dbReference type="OrthoDB" id="9759518at2"/>
<dbReference type="EMBL" id="AONQ01000079">
    <property type="protein sequence ID" value="EME68157.1"/>
    <property type="molecule type" value="Genomic_DNA"/>
</dbReference>
<dbReference type="PROSITE" id="PS00932">
    <property type="entry name" value="MOLYBDOPTERIN_PROK_3"/>
    <property type="match status" value="1"/>
</dbReference>
<dbReference type="SUPFAM" id="SSF53706">
    <property type="entry name" value="Formate dehydrogenase/DMSO reductase, domains 1-3"/>
    <property type="match status" value="1"/>
</dbReference>
<dbReference type="GO" id="GO:0009061">
    <property type="term" value="P:anaerobic respiration"/>
    <property type="evidence" value="ECO:0007669"/>
    <property type="project" value="TreeGrafter"/>
</dbReference>